<sequence>MGTSPPTRVPRRTSRRLAPATYELEQTSPIGRSSRPRLLFSPPSGTRMSRSWRAVDFELDVAAVSLDSQHTRLHPDV</sequence>
<name>A0A4C1T7C3_EUMVA</name>
<evidence type="ECO:0000256" key="1">
    <source>
        <dbReference type="SAM" id="MobiDB-lite"/>
    </source>
</evidence>
<organism evidence="2 3">
    <name type="scientific">Eumeta variegata</name>
    <name type="common">Bagworm moth</name>
    <name type="synonym">Eumeta japonica</name>
    <dbReference type="NCBI Taxonomy" id="151549"/>
    <lineage>
        <taxon>Eukaryota</taxon>
        <taxon>Metazoa</taxon>
        <taxon>Ecdysozoa</taxon>
        <taxon>Arthropoda</taxon>
        <taxon>Hexapoda</taxon>
        <taxon>Insecta</taxon>
        <taxon>Pterygota</taxon>
        <taxon>Neoptera</taxon>
        <taxon>Endopterygota</taxon>
        <taxon>Lepidoptera</taxon>
        <taxon>Glossata</taxon>
        <taxon>Ditrysia</taxon>
        <taxon>Tineoidea</taxon>
        <taxon>Psychidae</taxon>
        <taxon>Oiketicinae</taxon>
        <taxon>Eumeta</taxon>
    </lineage>
</organism>
<evidence type="ECO:0000313" key="2">
    <source>
        <dbReference type="EMBL" id="GBP09450.1"/>
    </source>
</evidence>
<keyword evidence="3" id="KW-1185">Reference proteome</keyword>
<accession>A0A4C1T7C3</accession>
<reference evidence="2 3" key="1">
    <citation type="journal article" date="2019" name="Commun. Biol.">
        <title>The bagworm genome reveals a unique fibroin gene that provides high tensile strength.</title>
        <authorList>
            <person name="Kono N."/>
            <person name="Nakamura H."/>
            <person name="Ohtoshi R."/>
            <person name="Tomita M."/>
            <person name="Numata K."/>
            <person name="Arakawa K."/>
        </authorList>
    </citation>
    <scope>NUCLEOTIDE SEQUENCE [LARGE SCALE GENOMIC DNA]</scope>
</reference>
<gene>
    <name evidence="2" type="ORF">EVAR_76486_1</name>
</gene>
<protein>
    <submittedName>
        <fullName evidence="2">Uncharacterized protein</fullName>
    </submittedName>
</protein>
<proteinExistence type="predicted"/>
<dbReference type="AlphaFoldDB" id="A0A4C1T7C3"/>
<evidence type="ECO:0000313" key="3">
    <source>
        <dbReference type="Proteomes" id="UP000299102"/>
    </source>
</evidence>
<feature type="compositionally biased region" description="Low complexity" evidence="1">
    <location>
        <begin position="32"/>
        <end position="44"/>
    </location>
</feature>
<dbReference type="EMBL" id="BGZK01000036">
    <property type="protein sequence ID" value="GBP09450.1"/>
    <property type="molecule type" value="Genomic_DNA"/>
</dbReference>
<dbReference type="Proteomes" id="UP000299102">
    <property type="component" value="Unassembled WGS sequence"/>
</dbReference>
<feature type="region of interest" description="Disordered" evidence="1">
    <location>
        <begin position="1"/>
        <end position="48"/>
    </location>
</feature>
<comment type="caution">
    <text evidence="2">The sequence shown here is derived from an EMBL/GenBank/DDBJ whole genome shotgun (WGS) entry which is preliminary data.</text>
</comment>